<dbReference type="InterPro" id="IPR055170">
    <property type="entry name" value="GFO_IDH_MocA-like_dom"/>
</dbReference>
<evidence type="ECO:0000313" key="4">
    <source>
        <dbReference type="Proteomes" id="UP000248214"/>
    </source>
</evidence>
<dbReference type="Proteomes" id="UP000248214">
    <property type="component" value="Unassembled WGS sequence"/>
</dbReference>
<dbReference type="Gene3D" id="3.40.50.720">
    <property type="entry name" value="NAD(P)-binding Rossmann-like Domain"/>
    <property type="match status" value="1"/>
</dbReference>
<sequence length="338" mass="37447">MHMINLALVGAWHVHTEGFVQDALNTGEANLTVVWDDDELRGKAMAETFDVPFESELDKVLQDPSIHAVIVEAATTIHKEVIIRCAKAKKHIFSDKALALSVEDCLEIKEAIDENNVKFVVSLESKVYGTYRYAKDLIEEGKLGKVTGVYFRRTHQAAVDKTMLPAYWFNQEETGGGVTLDLGCHGLYLLPYFCGNPKKVTCLMNELYGTGSDENSTTIIEFEEGAIGTAHTSYVSSRLDNLLEIIGTEGSVLITGKGAGHFKMFLQSNHLQDHEELTAVSNDHLPASEEMPSAQFVRLVSSPERTHLPEFDIDTGIALSRMIECAYESAKQGKAVWY</sequence>
<dbReference type="GO" id="GO:0000166">
    <property type="term" value="F:nucleotide binding"/>
    <property type="evidence" value="ECO:0007669"/>
    <property type="project" value="InterPro"/>
</dbReference>
<accession>A0A323TR37</accession>
<protein>
    <recommendedName>
        <fullName evidence="5">Oxidoreductase</fullName>
    </recommendedName>
</protein>
<dbReference type="Gene3D" id="3.30.360.10">
    <property type="entry name" value="Dihydrodipicolinate Reductase, domain 2"/>
    <property type="match status" value="1"/>
</dbReference>
<dbReference type="SUPFAM" id="SSF51735">
    <property type="entry name" value="NAD(P)-binding Rossmann-fold domains"/>
    <property type="match status" value="1"/>
</dbReference>
<dbReference type="Pfam" id="PF22725">
    <property type="entry name" value="GFO_IDH_MocA_C3"/>
    <property type="match status" value="1"/>
</dbReference>
<comment type="caution">
    <text evidence="3">The sequence shown here is derived from an EMBL/GenBank/DDBJ whole genome shotgun (WGS) entry which is preliminary data.</text>
</comment>
<dbReference type="PANTHER" id="PTHR43377">
    <property type="entry name" value="BILIVERDIN REDUCTASE A"/>
    <property type="match status" value="1"/>
</dbReference>
<evidence type="ECO:0000259" key="1">
    <source>
        <dbReference type="Pfam" id="PF01408"/>
    </source>
</evidence>
<name>A0A323TR37_9BACI</name>
<dbReference type="InterPro" id="IPR000683">
    <property type="entry name" value="Gfo/Idh/MocA-like_OxRdtase_N"/>
</dbReference>
<dbReference type="AlphaFoldDB" id="A0A323TR37"/>
<evidence type="ECO:0000313" key="3">
    <source>
        <dbReference type="EMBL" id="PYZ94993.1"/>
    </source>
</evidence>
<dbReference type="EMBL" id="PDOD01000001">
    <property type="protein sequence ID" value="PYZ94993.1"/>
    <property type="molecule type" value="Genomic_DNA"/>
</dbReference>
<proteinExistence type="predicted"/>
<evidence type="ECO:0000259" key="2">
    <source>
        <dbReference type="Pfam" id="PF22725"/>
    </source>
</evidence>
<evidence type="ECO:0008006" key="5">
    <source>
        <dbReference type="Google" id="ProtNLM"/>
    </source>
</evidence>
<reference evidence="3 4" key="1">
    <citation type="submission" date="2017-10" db="EMBL/GenBank/DDBJ databases">
        <title>Bacillus sp. nov., a halophilic bacterium isolated from a Keqin Lake.</title>
        <authorList>
            <person name="Wang H."/>
        </authorList>
    </citation>
    <scope>NUCLEOTIDE SEQUENCE [LARGE SCALE GENOMIC DNA]</scope>
    <source>
        <strain evidence="3 4">KQ-12</strain>
    </source>
</reference>
<dbReference type="InterPro" id="IPR051450">
    <property type="entry name" value="Gfo/Idh/MocA_Oxidoreductases"/>
</dbReference>
<dbReference type="SUPFAM" id="SSF55347">
    <property type="entry name" value="Glyceraldehyde-3-phosphate dehydrogenase-like, C-terminal domain"/>
    <property type="match status" value="1"/>
</dbReference>
<dbReference type="InterPro" id="IPR036291">
    <property type="entry name" value="NAD(P)-bd_dom_sf"/>
</dbReference>
<feature type="domain" description="Gfo/Idh/MocA-like oxidoreductase N-terminal" evidence="1">
    <location>
        <begin position="5"/>
        <end position="121"/>
    </location>
</feature>
<organism evidence="3 4">
    <name type="scientific">Salipaludibacillus keqinensis</name>
    <dbReference type="NCBI Taxonomy" id="2045207"/>
    <lineage>
        <taxon>Bacteria</taxon>
        <taxon>Bacillati</taxon>
        <taxon>Bacillota</taxon>
        <taxon>Bacilli</taxon>
        <taxon>Bacillales</taxon>
        <taxon>Bacillaceae</taxon>
    </lineage>
</organism>
<feature type="domain" description="GFO/IDH/MocA-like oxidoreductase" evidence="2">
    <location>
        <begin position="131"/>
        <end position="252"/>
    </location>
</feature>
<dbReference type="Pfam" id="PF01408">
    <property type="entry name" value="GFO_IDH_MocA"/>
    <property type="match status" value="1"/>
</dbReference>
<keyword evidence="4" id="KW-1185">Reference proteome</keyword>
<gene>
    <name evidence="3" type="ORF">CR194_05610</name>
</gene>
<dbReference type="PANTHER" id="PTHR43377:SF1">
    <property type="entry name" value="BILIVERDIN REDUCTASE A"/>
    <property type="match status" value="1"/>
</dbReference>